<gene>
    <name evidence="8" type="ORF">CYCCA115_LOCUS17819</name>
</gene>
<keyword evidence="5" id="KW-0539">Nucleus</keyword>
<evidence type="ECO:0000256" key="2">
    <source>
        <dbReference type="ARBA" id="ARBA00004496"/>
    </source>
</evidence>
<dbReference type="PRINTS" id="PR00625">
    <property type="entry name" value="JDOMAIN"/>
</dbReference>
<dbReference type="PROSITE" id="PS50076">
    <property type="entry name" value="DNAJ_2"/>
    <property type="match status" value="1"/>
</dbReference>
<evidence type="ECO:0000256" key="4">
    <source>
        <dbReference type="ARBA" id="ARBA00023186"/>
    </source>
</evidence>
<dbReference type="CDD" id="cd06257">
    <property type="entry name" value="DnaJ"/>
    <property type="match status" value="1"/>
</dbReference>
<feature type="region of interest" description="Disordered" evidence="6">
    <location>
        <begin position="39"/>
        <end position="59"/>
    </location>
</feature>
<feature type="compositionally biased region" description="Basic and acidic residues" evidence="6">
    <location>
        <begin position="134"/>
        <end position="162"/>
    </location>
</feature>
<dbReference type="GO" id="GO:0005737">
    <property type="term" value="C:cytoplasm"/>
    <property type="evidence" value="ECO:0007669"/>
    <property type="project" value="UniProtKB-SubCell"/>
</dbReference>
<dbReference type="EMBL" id="CAKOGP040001992">
    <property type="protein sequence ID" value="CAJ1959397.1"/>
    <property type="molecule type" value="Genomic_DNA"/>
</dbReference>
<dbReference type="PANTHER" id="PTHR44313">
    <property type="entry name" value="DNAJ HOMOLOG SUBFAMILY C MEMBER 17"/>
    <property type="match status" value="1"/>
</dbReference>
<dbReference type="Pfam" id="PF00226">
    <property type="entry name" value="DnaJ"/>
    <property type="match status" value="1"/>
</dbReference>
<dbReference type="Proteomes" id="UP001295423">
    <property type="component" value="Unassembled WGS sequence"/>
</dbReference>
<feature type="compositionally biased region" description="Basic and acidic residues" evidence="6">
    <location>
        <begin position="293"/>
        <end position="314"/>
    </location>
</feature>
<evidence type="ECO:0000256" key="5">
    <source>
        <dbReference type="ARBA" id="ARBA00023242"/>
    </source>
</evidence>
<organism evidence="8 9">
    <name type="scientific">Cylindrotheca closterium</name>
    <dbReference type="NCBI Taxonomy" id="2856"/>
    <lineage>
        <taxon>Eukaryota</taxon>
        <taxon>Sar</taxon>
        <taxon>Stramenopiles</taxon>
        <taxon>Ochrophyta</taxon>
        <taxon>Bacillariophyta</taxon>
        <taxon>Bacillariophyceae</taxon>
        <taxon>Bacillariophycidae</taxon>
        <taxon>Bacillariales</taxon>
        <taxon>Bacillariaceae</taxon>
        <taxon>Cylindrotheca</taxon>
    </lineage>
</organism>
<proteinExistence type="predicted"/>
<comment type="subcellular location">
    <subcellularLocation>
        <location evidence="2">Cytoplasm</location>
    </subcellularLocation>
    <subcellularLocation>
        <location evidence="1">Nucleus</location>
    </subcellularLocation>
</comment>
<dbReference type="InterPro" id="IPR052094">
    <property type="entry name" value="Pre-mRNA-splicing_ERAD"/>
</dbReference>
<feature type="compositionally biased region" description="Basic and acidic residues" evidence="6">
    <location>
        <begin position="73"/>
        <end position="99"/>
    </location>
</feature>
<evidence type="ECO:0000256" key="3">
    <source>
        <dbReference type="ARBA" id="ARBA00022490"/>
    </source>
</evidence>
<evidence type="ECO:0000259" key="7">
    <source>
        <dbReference type="PROSITE" id="PS50076"/>
    </source>
</evidence>
<feature type="compositionally biased region" description="Basic and acidic residues" evidence="6">
    <location>
        <begin position="106"/>
        <end position="117"/>
    </location>
</feature>
<dbReference type="SMART" id="SM00271">
    <property type="entry name" value="DnaJ"/>
    <property type="match status" value="1"/>
</dbReference>
<evidence type="ECO:0000313" key="9">
    <source>
        <dbReference type="Proteomes" id="UP001295423"/>
    </source>
</evidence>
<evidence type="ECO:0000313" key="8">
    <source>
        <dbReference type="EMBL" id="CAJ1959397.1"/>
    </source>
</evidence>
<keyword evidence="3" id="KW-0963">Cytoplasm</keyword>
<comment type="caution">
    <text evidence="8">The sequence shown here is derived from an EMBL/GenBank/DDBJ whole genome shotgun (WGS) entry which is preliminary data.</text>
</comment>
<accession>A0AAD2G465</accession>
<sequence length="401" mass="46808">MPSKNEIDIDPYQTLGLQPGATDAEITKAYRKLALKLHPDKQANKNLSPAEMEAAEQRFHNIKEARNFLLENREERQKFDRQKASEQKRKEAEAQREKTMSANRKQMRDELLRKEQQAKQASLNHAANKKNAAKKRERDSVVDQLRRDGTKLRKEYAEREADRQDDEELEQEYRKQKRLAKEQLENRQVRLKWDRKKMKTSPSEESIAQLFEKERGFGSVETVELLGNKGNQALVTFVEASSCRPCVDFYKNSKEMRAKFVGARKDTEEQLELQKEKEDEQAEKKAEKRRRTAGRENETMEERRLRQQGERETLLRQMEQEEAESGDAASRNEEMNRKSSHAARSDTSGDATEPLIRMPLEFPKELLATGKTPLQMLEEMERRILGDLLTPEELKSMQVGE</sequence>
<dbReference type="PANTHER" id="PTHR44313:SF1">
    <property type="entry name" value="DNAJ HOMOLOG SUBFAMILY C MEMBER 17"/>
    <property type="match status" value="1"/>
</dbReference>
<dbReference type="GO" id="GO:0000390">
    <property type="term" value="P:spliceosomal complex disassembly"/>
    <property type="evidence" value="ECO:0007669"/>
    <property type="project" value="TreeGrafter"/>
</dbReference>
<dbReference type="InterPro" id="IPR036869">
    <property type="entry name" value="J_dom_sf"/>
</dbReference>
<protein>
    <recommendedName>
        <fullName evidence="7">J domain-containing protein</fullName>
    </recommendedName>
</protein>
<feature type="compositionally biased region" description="Basic and acidic residues" evidence="6">
    <location>
        <begin position="270"/>
        <end position="286"/>
    </location>
</feature>
<feature type="region of interest" description="Disordered" evidence="6">
    <location>
        <begin position="73"/>
        <end position="174"/>
    </location>
</feature>
<dbReference type="InterPro" id="IPR001623">
    <property type="entry name" value="DnaJ_domain"/>
</dbReference>
<feature type="domain" description="J" evidence="7">
    <location>
        <begin position="10"/>
        <end position="83"/>
    </location>
</feature>
<evidence type="ECO:0000256" key="6">
    <source>
        <dbReference type="SAM" id="MobiDB-lite"/>
    </source>
</evidence>
<dbReference type="Gene3D" id="1.10.287.110">
    <property type="entry name" value="DnaJ domain"/>
    <property type="match status" value="1"/>
</dbReference>
<dbReference type="SUPFAM" id="SSF46565">
    <property type="entry name" value="Chaperone J-domain"/>
    <property type="match status" value="1"/>
</dbReference>
<evidence type="ECO:0000256" key="1">
    <source>
        <dbReference type="ARBA" id="ARBA00004123"/>
    </source>
</evidence>
<feature type="region of interest" description="Disordered" evidence="6">
    <location>
        <begin position="270"/>
        <end position="357"/>
    </location>
</feature>
<name>A0AAD2G465_9STRA</name>
<dbReference type="GO" id="GO:0005681">
    <property type="term" value="C:spliceosomal complex"/>
    <property type="evidence" value="ECO:0007669"/>
    <property type="project" value="TreeGrafter"/>
</dbReference>
<reference evidence="8" key="1">
    <citation type="submission" date="2023-08" db="EMBL/GenBank/DDBJ databases">
        <authorList>
            <person name="Audoor S."/>
            <person name="Bilcke G."/>
        </authorList>
    </citation>
    <scope>NUCLEOTIDE SEQUENCE</scope>
</reference>
<dbReference type="AlphaFoldDB" id="A0AAD2G465"/>
<keyword evidence="4" id="KW-0143">Chaperone</keyword>
<keyword evidence="9" id="KW-1185">Reference proteome</keyword>